<feature type="region of interest" description="Disordered" evidence="1">
    <location>
        <begin position="1"/>
        <end position="74"/>
    </location>
</feature>
<dbReference type="PANTHER" id="PTHR28241">
    <property type="entry name" value="MITOCHONDRIAL IMPORT PROTEIN 1"/>
    <property type="match status" value="1"/>
</dbReference>
<accession>A0A9P6LTW4</accession>
<name>A0A9P6LTW4_9FUNG</name>
<feature type="region of interest" description="Disordered" evidence="1">
    <location>
        <begin position="665"/>
        <end position="687"/>
    </location>
</feature>
<evidence type="ECO:0000256" key="1">
    <source>
        <dbReference type="SAM" id="MobiDB-lite"/>
    </source>
</evidence>
<feature type="region of interest" description="Disordered" evidence="1">
    <location>
        <begin position="630"/>
        <end position="649"/>
    </location>
</feature>
<dbReference type="GO" id="GO:0070096">
    <property type="term" value="P:mitochondrial outer membrane translocase complex assembly"/>
    <property type="evidence" value="ECO:0007669"/>
    <property type="project" value="TreeGrafter"/>
</dbReference>
<feature type="region of interest" description="Disordered" evidence="1">
    <location>
        <begin position="482"/>
        <end position="510"/>
    </location>
</feature>
<feature type="compositionally biased region" description="Acidic residues" evidence="1">
    <location>
        <begin position="675"/>
        <end position="687"/>
    </location>
</feature>
<gene>
    <name evidence="2" type="ORF">BGZ65_011116</name>
</gene>
<dbReference type="Pfam" id="PF08219">
    <property type="entry name" value="TOM13"/>
    <property type="match status" value="1"/>
</dbReference>
<dbReference type="PANTHER" id="PTHR28241:SF1">
    <property type="entry name" value="MITOCHONDRIAL IMPORT PROTEIN 1"/>
    <property type="match status" value="1"/>
</dbReference>
<comment type="caution">
    <text evidence="2">The sequence shown here is derived from an EMBL/GenBank/DDBJ whole genome shotgun (WGS) entry which is preliminary data.</text>
</comment>
<dbReference type="EMBL" id="JAAAHW010009545">
    <property type="protein sequence ID" value="KAF9939238.1"/>
    <property type="molecule type" value="Genomic_DNA"/>
</dbReference>
<dbReference type="Proteomes" id="UP000749646">
    <property type="component" value="Unassembled WGS sequence"/>
</dbReference>
<dbReference type="OrthoDB" id="5529571at2759"/>
<protein>
    <submittedName>
        <fullName evidence="2">Uncharacterized protein</fullName>
    </submittedName>
</protein>
<reference evidence="2" key="1">
    <citation type="journal article" date="2020" name="Fungal Divers.">
        <title>Resolving the Mortierellaceae phylogeny through synthesis of multi-gene phylogenetics and phylogenomics.</title>
        <authorList>
            <person name="Vandepol N."/>
            <person name="Liber J."/>
            <person name="Desiro A."/>
            <person name="Na H."/>
            <person name="Kennedy M."/>
            <person name="Barry K."/>
            <person name="Grigoriev I.V."/>
            <person name="Miller A.N."/>
            <person name="O'Donnell K."/>
            <person name="Stajich J.E."/>
            <person name="Bonito G."/>
        </authorList>
    </citation>
    <scope>NUCLEOTIDE SEQUENCE</scope>
    <source>
        <strain evidence="2">MES-2147</strain>
    </source>
</reference>
<sequence>MSNNPQSLPDPATETRPEEPLDDNTSSGILVDKADYEHSSPEVSSLNSSATFDRPEDSKAEHEEKPGAHPVSGAMSAVPAIPLVPVSTSTSKGSSTAVVDLNKNMPWKLFYPIASRETILSLCKATAINLLLPFINGVFLGFGEICAHELAYRWGWTDSAHVVDVPGRRNAGNVGIHARNICGWSGIGGGLVEDELDRESSFGNRTGETLAFRLSVPMFARQVDPFAEYNSAISAAEQHHRTQQEAASHVCNHFSIQPSSQHTTGSSNSTCSSRSSDNPNRRNSTQNPHKRKHPLQFEPEFFEALDSSLEEHSEETDDSQASTNHYYSTSSPQQAGSSWPVRPTKRVKKSTLTDTFVPSPAAPGSIPHGFKTWPSPSSTSPSGLLSHNNILLSFSHNNGPSIIDLSSGEELVTLQLGDNEHKRKREDDFASPTANSLQEVFEHQDDETLIPIVEHPPRQLSPAKKVRLSKASQHPFLQFLEEGESETDETQKKVVANQDSSSGASTGAYHPESGCWSGIAARRNGSTCVRNTGSRLVRHFWDDVEMGSAHHSGYDLGGTLSSKAEKQTLILHREPKTLYVHNVLKTFDQRFWGDHTSTHIIPLEETKGKELVLYQKTPFNIYSTYSRNADDKKDVQGDMEEKEEEKGMKKDVRTHLYASEYERSSPMLLEKLNDGDDDDEGNLADDEACELSSDEPLIELEERIMDMDLG</sequence>
<dbReference type="GO" id="GO:0045040">
    <property type="term" value="P:protein insertion into mitochondrial outer membrane"/>
    <property type="evidence" value="ECO:0007669"/>
    <property type="project" value="TreeGrafter"/>
</dbReference>
<organism evidence="2 3">
    <name type="scientific">Modicella reniformis</name>
    <dbReference type="NCBI Taxonomy" id="1440133"/>
    <lineage>
        <taxon>Eukaryota</taxon>
        <taxon>Fungi</taxon>
        <taxon>Fungi incertae sedis</taxon>
        <taxon>Mucoromycota</taxon>
        <taxon>Mortierellomycotina</taxon>
        <taxon>Mortierellomycetes</taxon>
        <taxon>Mortierellales</taxon>
        <taxon>Mortierellaceae</taxon>
        <taxon>Modicella</taxon>
    </lineage>
</organism>
<evidence type="ECO:0000313" key="2">
    <source>
        <dbReference type="EMBL" id="KAF9939238.1"/>
    </source>
</evidence>
<dbReference type="InterPro" id="IPR013262">
    <property type="entry name" value="OMP_MIM1/TOM13_mt"/>
</dbReference>
<proteinExistence type="predicted"/>
<dbReference type="GO" id="GO:0005741">
    <property type="term" value="C:mitochondrial outer membrane"/>
    <property type="evidence" value="ECO:0007669"/>
    <property type="project" value="InterPro"/>
</dbReference>
<feature type="compositionally biased region" description="Polar residues" evidence="1">
    <location>
        <begin position="319"/>
        <end position="337"/>
    </location>
</feature>
<evidence type="ECO:0000313" key="3">
    <source>
        <dbReference type="Proteomes" id="UP000749646"/>
    </source>
</evidence>
<keyword evidence="3" id="KW-1185">Reference proteome</keyword>
<feature type="region of interest" description="Disordered" evidence="1">
    <location>
        <begin position="256"/>
        <end position="382"/>
    </location>
</feature>
<dbReference type="AlphaFoldDB" id="A0A9P6LTW4"/>
<feature type="compositionally biased region" description="Low complexity" evidence="1">
    <location>
        <begin position="263"/>
        <end position="284"/>
    </location>
</feature>
<feature type="compositionally biased region" description="Basic and acidic residues" evidence="1">
    <location>
        <begin position="53"/>
        <end position="67"/>
    </location>
</feature>
<feature type="compositionally biased region" description="Polar residues" evidence="1">
    <location>
        <begin position="41"/>
        <end position="51"/>
    </location>
</feature>